<evidence type="ECO:0000313" key="1">
    <source>
        <dbReference type="EMBL" id="EOB11775.1"/>
    </source>
</evidence>
<evidence type="ECO:0000313" key="2">
    <source>
        <dbReference type="Proteomes" id="UP000016927"/>
    </source>
</evidence>
<name>R0MCK3_NOSB1</name>
<keyword evidence="2" id="KW-1185">Reference proteome</keyword>
<accession>R0MCK3</accession>
<gene>
    <name evidence="1" type="ORF">NBO_865g0001</name>
</gene>
<reference evidence="1 2" key="1">
    <citation type="journal article" date="2013" name="BMC Genomics">
        <title>Comparative genomics of parasitic silkworm microsporidia reveal an association between genome expansion and host adaptation.</title>
        <authorList>
            <person name="Pan G."/>
            <person name="Xu J."/>
            <person name="Li T."/>
            <person name="Xia Q."/>
            <person name="Liu S.L."/>
            <person name="Zhang G."/>
            <person name="Li S."/>
            <person name="Li C."/>
            <person name="Liu H."/>
            <person name="Yang L."/>
            <person name="Liu T."/>
            <person name="Zhang X."/>
            <person name="Wu Z."/>
            <person name="Fan W."/>
            <person name="Dang X."/>
            <person name="Xiang H."/>
            <person name="Tao M."/>
            <person name="Li Y."/>
            <person name="Hu J."/>
            <person name="Li Z."/>
            <person name="Lin L."/>
            <person name="Luo J."/>
            <person name="Geng L."/>
            <person name="Wang L."/>
            <person name="Long M."/>
            <person name="Wan Y."/>
            <person name="He N."/>
            <person name="Zhang Z."/>
            <person name="Lu C."/>
            <person name="Keeling P.J."/>
            <person name="Wang J."/>
            <person name="Xiang Z."/>
            <person name="Zhou Z."/>
        </authorList>
    </citation>
    <scope>NUCLEOTIDE SEQUENCE [LARGE SCALE GENOMIC DNA]</scope>
    <source>
        <strain evidence="2">CQ1 / CVCC 102059</strain>
    </source>
</reference>
<evidence type="ECO:0008006" key="3">
    <source>
        <dbReference type="Google" id="ProtNLM"/>
    </source>
</evidence>
<dbReference type="OrthoDB" id="2195779at2759"/>
<dbReference type="HOGENOM" id="CLU_756697_0_0_1"/>
<protein>
    <recommendedName>
        <fullName evidence="3">Exocyst complex component Sec6</fullName>
    </recommendedName>
</protein>
<proteinExistence type="predicted"/>
<dbReference type="AlphaFoldDB" id="R0MCK3"/>
<dbReference type="Proteomes" id="UP000016927">
    <property type="component" value="Unassembled WGS sequence"/>
</dbReference>
<sequence length="366" mass="43925">MENLTKEIEDKESKMVKYISEYHMSILDKCNKLVDVKNKVPKILEDNESVISSFKDISIQYSKIEQEVKTYEQLDSRIKKVISVLGKLEDFFKHTFFDYENDALYFYRITVNLIKLRDLRKDFFDFSFYDNLNEIFVKYNNKVKDEREILYKKWKKRILQNAERNAKSILKIFDEDHESSGQKLIFPEINTLRSEFLSTDFLILIWIYKKTDKFEDFIDRLNIDRISIIDGYADKTNALHSYVSEFLLSYFLIQISKGINPHYEELLSSLNKYFFNRSQLNLHDTKNIIIPFRNLLDYIKVEDNVLEETIGKIAMDYFESHEFKNGDFTKLPKDQFKISLKKFINDSQDFISKIKQMKLMTYLPKK</sequence>
<dbReference type="OMA" id="ALLMKMF"/>
<dbReference type="EMBL" id="KB909772">
    <property type="protein sequence ID" value="EOB11775.1"/>
    <property type="molecule type" value="Genomic_DNA"/>
</dbReference>
<organism evidence="1 2">
    <name type="scientific">Nosema bombycis (strain CQ1 / CVCC 102059)</name>
    <name type="common">Microsporidian parasite</name>
    <name type="synonym">Pebrine of silkworm</name>
    <dbReference type="NCBI Taxonomy" id="578461"/>
    <lineage>
        <taxon>Eukaryota</taxon>
        <taxon>Fungi</taxon>
        <taxon>Fungi incertae sedis</taxon>
        <taxon>Microsporidia</taxon>
        <taxon>Nosematidae</taxon>
        <taxon>Nosema</taxon>
    </lineage>
</organism>
<dbReference type="VEuPathDB" id="MicrosporidiaDB:NBO_865g0001"/>